<comment type="caution">
    <text evidence="1">The sequence shown here is derived from an EMBL/GenBank/DDBJ whole genome shotgun (WGS) entry which is preliminary data.</text>
</comment>
<sequence>MRHGRVSPTLLFFKYQPTDCILVLDSLASGRIPTYRPSPPLLASLVATVSSSASPHHFISSRTSFFSYMLSMIITVLYKKLQTCDIVDI</sequence>
<reference evidence="1" key="1">
    <citation type="submission" date="2023-10" db="EMBL/GenBank/DDBJ databases">
        <title>Chromosome-level genome of the transformable northern wattle, Acacia crassicarpa.</title>
        <authorList>
            <person name="Massaro I."/>
            <person name="Sinha N.R."/>
            <person name="Poethig S."/>
            <person name="Leichty A.R."/>
        </authorList>
    </citation>
    <scope>NUCLEOTIDE SEQUENCE</scope>
    <source>
        <strain evidence="1">Acra3RX</strain>
        <tissue evidence="1">Leaf</tissue>
    </source>
</reference>
<evidence type="ECO:0000313" key="2">
    <source>
        <dbReference type="Proteomes" id="UP001293593"/>
    </source>
</evidence>
<organism evidence="1 2">
    <name type="scientific">Acacia crassicarpa</name>
    <name type="common">northern wattle</name>
    <dbReference type="NCBI Taxonomy" id="499986"/>
    <lineage>
        <taxon>Eukaryota</taxon>
        <taxon>Viridiplantae</taxon>
        <taxon>Streptophyta</taxon>
        <taxon>Embryophyta</taxon>
        <taxon>Tracheophyta</taxon>
        <taxon>Spermatophyta</taxon>
        <taxon>Magnoliopsida</taxon>
        <taxon>eudicotyledons</taxon>
        <taxon>Gunneridae</taxon>
        <taxon>Pentapetalae</taxon>
        <taxon>rosids</taxon>
        <taxon>fabids</taxon>
        <taxon>Fabales</taxon>
        <taxon>Fabaceae</taxon>
        <taxon>Caesalpinioideae</taxon>
        <taxon>mimosoid clade</taxon>
        <taxon>Acacieae</taxon>
        <taxon>Acacia</taxon>
    </lineage>
</organism>
<dbReference type="AlphaFoldDB" id="A0AAE1KLD0"/>
<evidence type="ECO:0000313" key="1">
    <source>
        <dbReference type="EMBL" id="KAK4276905.1"/>
    </source>
</evidence>
<accession>A0AAE1KLD0</accession>
<dbReference type="Proteomes" id="UP001293593">
    <property type="component" value="Unassembled WGS sequence"/>
</dbReference>
<keyword evidence="2" id="KW-1185">Reference proteome</keyword>
<gene>
    <name evidence="1" type="ORF">QN277_015001</name>
</gene>
<dbReference type="EMBL" id="JAWXYG010000003">
    <property type="protein sequence ID" value="KAK4276905.1"/>
    <property type="molecule type" value="Genomic_DNA"/>
</dbReference>
<name>A0AAE1KLD0_9FABA</name>
<protein>
    <submittedName>
        <fullName evidence="1">Uncharacterized protein</fullName>
    </submittedName>
</protein>
<proteinExistence type="predicted"/>